<sequence length="246" mass="26714">MRLDNVHARYARRADWVLRGVNAEVKAGEVVVLTGRNGAGKSTLLRVIAGMIPVGRGELRDRPRVVSWLPDRFPTAQPFTVRSYLRAMGRVRGLDQSTTDAAAGALADRLHLTPFMSTRLAELSQGTGRKVGLVLALLTAPGLLVMDEPWEGLDAQSQAELPVLVDEVTAQGGICVLTDHRGRSGDLGTVRHWSMRDGVVQEEDAPAPAPRTRHVIEVVVDAHDPATEVARLRAAGYDVRRVRGEA</sequence>
<evidence type="ECO:0000256" key="1">
    <source>
        <dbReference type="ARBA" id="ARBA00022741"/>
    </source>
</evidence>
<dbReference type="EMBL" id="JADBEM010000001">
    <property type="protein sequence ID" value="MBE1610740.1"/>
    <property type="molecule type" value="Genomic_DNA"/>
</dbReference>
<dbReference type="Pfam" id="PF00005">
    <property type="entry name" value="ABC_tran"/>
    <property type="match status" value="1"/>
</dbReference>
<dbReference type="InterPro" id="IPR027417">
    <property type="entry name" value="P-loop_NTPase"/>
</dbReference>
<evidence type="ECO:0000259" key="3">
    <source>
        <dbReference type="PROSITE" id="PS50893"/>
    </source>
</evidence>
<accession>A0A927RG22</accession>
<keyword evidence="2" id="KW-0067">ATP-binding</keyword>
<dbReference type="GO" id="GO:0005524">
    <property type="term" value="F:ATP binding"/>
    <property type="evidence" value="ECO:0007669"/>
    <property type="project" value="UniProtKB-KW"/>
</dbReference>
<organism evidence="4 5">
    <name type="scientific">Actinopolymorpha pittospori</name>
    <dbReference type="NCBI Taxonomy" id="648752"/>
    <lineage>
        <taxon>Bacteria</taxon>
        <taxon>Bacillati</taxon>
        <taxon>Actinomycetota</taxon>
        <taxon>Actinomycetes</taxon>
        <taxon>Propionibacteriales</taxon>
        <taxon>Actinopolymorphaceae</taxon>
        <taxon>Actinopolymorpha</taxon>
    </lineage>
</organism>
<dbReference type="InterPro" id="IPR003593">
    <property type="entry name" value="AAA+_ATPase"/>
</dbReference>
<dbReference type="Proteomes" id="UP000638648">
    <property type="component" value="Unassembled WGS sequence"/>
</dbReference>
<dbReference type="PROSITE" id="PS50893">
    <property type="entry name" value="ABC_TRANSPORTER_2"/>
    <property type="match status" value="1"/>
</dbReference>
<dbReference type="AlphaFoldDB" id="A0A927RG22"/>
<evidence type="ECO:0000256" key="2">
    <source>
        <dbReference type="ARBA" id="ARBA00022840"/>
    </source>
</evidence>
<protein>
    <submittedName>
        <fullName evidence="4">ABC-type multidrug transport system ATPase subunit</fullName>
    </submittedName>
</protein>
<reference evidence="4" key="1">
    <citation type="submission" date="2020-10" db="EMBL/GenBank/DDBJ databases">
        <title>Sequencing the genomes of 1000 actinobacteria strains.</title>
        <authorList>
            <person name="Klenk H.-P."/>
        </authorList>
    </citation>
    <scope>NUCLEOTIDE SEQUENCE</scope>
    <source>
        <strain evidence="4">DSM 45354</strain>
    </source>
</reference>
<dbReference type="GO" id="GO:0016887">
    <property type="term" value="F:ATP hydrolysis activity"/>
    <property type="evidence" value="ECO:0007669"/>
    <property type="project" value="InterPro"/>
</dbReference>
<evidence type="ECO:0000313" key="5">
    <source>
        <dbReference type="Proteomes" id="UP000638648"/>
    </source>
</evidence>
<dbReference type="PANTHER" id="PTHR43158:SF2">
    <property type="entry name" value="SKFA PEPTIDE EXPORT ATP-BINDING PROTEIN SKFE"/>
    <property type="match status" value="1"/>
</dbReference>
<dbReference type="InterPro" id="IPR003439">
    <property type="entry name" value="ABC_transporter-like_ATP-bd"/>
</dbReference>
<dbReference type="RefSeq" id="WP_192754067.1">
    <property type="nucleotide sequence ID" value="NZ_BAABJL010000095.1"/>
</dbReference>
<dbReference type="SMART" id="SM00382">
    <property type="entry name" value="AAA"/>
    <property type="match status" value="1"/>
</dbReference>
<feature type="domain" description="ABC transporter" evidence="3">
    <location>
        <begin position="1"/>
        <end position="222"/>
    </location>
</feature>
<comment type="caution">
    <text evidence="4">The sequence shown here is derived from an EMBL/GenBank/DDBJ whole genome shotgun (WGS) entry which is preliminary data.</text>
</comment>
<name>A0A927RG22_9ACTN</name>
<keyword evidence="1" id="KW-0547">Nucleotide-binding</keyword>
<evidence type="ECO:0000313" key="4">
    <source>
        <dbReference type="EMBL" id="MBE1610740.1"/>
    </source>
</evidence>
<dbReference type="PANTHER" id="PTHR43158">
    <property type="entry name" value="SKFA PEPTIDE EXPORT ATP-BINDING PROTEIN SKFE"/>
    <property type="match status" value="1"/>
</dbReference>
<gene>
    <name evidence="4" type="ORF">HEB94_007588</name>
</gene>
<proteinExistence type="predicted"/>
<dbReference type="Gene3D" id="3.40.50.300">
    <property type="entry name" value="P-loop containing nucleotide triphosphate hydrolases"/>
    <property type="match status" value="1"/>
</dbReference>
<keyword evidence="5" id="KW-1185">Reference proteome</keyword>
<dbReference type="SUPFAM" id="SSF52540">
    <property type="entry name" value="P-loop containing nucleoside triphosphate hydrolases"/>
    <property type="match status" value="1"/>
</dbReference>